<feature type="transmembrane region" description="Helical" evidence="1">
    <location>
        <begin position="12"/>
        <end position="33"/>
    </location>
</feature>
<dbReference type="Proteomes" id="UP000306509">
    <property type="component" value="Unassembled WGS sequence"/>
</dbReference>
<comment type="caution">
    <text evidence="2">The sequence shown here is derived from an EMBL/GenBank/DDBJ whole genome shotgun (WGS) entry which is preliminary data.</text>
</comment>
<reference evidence="2 3" key="1">
    <citation type="journal article" date="2019" name="Anaerobe">
        <title>Detection of Robinsoniella peoriensis in multiple bone samples of a trauma patient.</title>
        <authorList>
            <person name="Schrottner P."/>
            <person name="Hartwich K."/>
            <person name="Bunk B."/>
            <person name="Schober I."/>
            <person name="Helbig S."/>
            <person name="Rudolph W.W."/>
            <person name="Gunzer F."/>
        </authorList>
    </citation>
    <scope>NUCLEOTIDE SEQUENCE [LARGE SCALE GENOMIC DNA]</scope>
    <source>
        <strain evidence="2 3">DSM 106044</strain>
    </source>
</reference>
<evidence type="ECO:0000256" key="1">
    <source>
        <dbReference type="SAM" id="Phobius"/>
    </source>
</evidence>
<keyword evidence="1" id="KW-1133">Transmembrane helix</keyword>
<evidence type="ECO:0000313" key="2">
    <source>
        <dbReference type="EMBL" id="TLD00704.1"/>
    </source>
</evidence>
<sequence>MKSTEKVTPKNIFKTVLAFALLVIFVYFAGYVIGQAVGYL</sequence>
<evidence type="ECO:0000313" key="3">
    <source>
        <dbReference type="Proteomes" id="UP000306509"/>
    </source>
</evidence>
<dbReference type="EMBL" id="QGQD01000049">
    <property type="protein sequence ID" value="TLD00704.1"/>
    <property type="molecule type" value="Genomic_DNA"/>
</dbReference>
<keyword evidence="3" id="KW-1185">Reference proteome</keyword>
<dbReference type="AlphaFoldDB" id="A0A4U8Q8I3"/>
<keyword evidence="1" id="KW-0472">Membrane</keyword>
<dbReference type="RefSeq" id="WP_255348094.1">
    <property type="nucleotide sequence ID" value="NZ_CABMJZ010000109.1"/>
</dbReference>
<organism evidence="2 3">
    <name type="scientific">Robinsoniella peoriensis</name>
    <dbReference type="NCBI Taxonomy" id="180332"/>
    <lineage>
        <taxon>Bacteria</taxon>
        <taxon>Bacillati</taxon>
        <taxon>Bacillota</taxon>
        <taxon>Clostridia</taxon>
        <taxon>Lachnospirales</taxon>
        <taxon>Lachnospiraceae</taxon>
        <taxon>Robinsoniella</taxon>
    </lineage>
</organism>
<protein>
    <submittedName>
        <fullName evidence="2">Uncharacterized protein</fullName>
    </submittedName>
</protein>
<accession>A0A4U8Q8I3</accession>
<keyword evidence="1" id="KW-0812">Transmembrane</keyword>
<gene>
    <name evidence="2" type="ORF">DSM106044_02405</name>
</gene>
<proteinExistence type="predicted"/>
<name>A0A4U8Q8I3_9FIRM</name>